<dbReference type="Gene3D" id="3.30.1360.130">
    <property type="entry name" value="Dipeptide transport protein"/>
    <property type="match status" value="1"/>
</dbReference>
<dbReference type="RefSeq" id="WP_056933855.1">
    <property type="nucleotide sequence ID" value="NZ_CP013050.1"/>
</dbReference>
<protein>
    <submittedName>
        <fullName evidence="1">D-aminopeptidase</fullName>
    </submittedName>
</protein>
<dbReference type="InterPro" id="IPR036177">
    <property type="entry name" value="Peptidase_M55_sf"/>
</dbReference>
<dbReference type="EMBL" id="CP013050">
    <property type="protein sequence ID" value="ALM75142.1"/>
    <property type="molecule type" value="Genomic_DNA"/>
</dbReference>
<dbReference type="PATRIC" id="fig|55802.8.peg.1198"/>
<dbReference type="Gene3D" id="3.40.50.10780">
    <property type="entry name" value="Dipeptide transport protein"/>
    <property type="match status" value="1"/>
</dbReference>
<name>A0A0S1XBH1_THEBA</name>
<accession>A0A0S1XBH1</accession>
<dbReference type="PIRSF" id="PIRSF015853">
    <property type="entry name" value="Pep_DppA"/>
    <property type="match status" value="1"/>
</dbReference>
<keyword evidence="1" id="KW-0031">Aminopeptidase</keyword>
<evidence type="ECO:0000313" key="2">
    <source>
        <dbReference type="Proteomes" id="UP000066042"/>
    </source>
</evidence>
<keyword evidence="1" id="KW-0378">Hydrolase</keyword>
<dbReference type="InterPro" id="IPR027476">
    <property type="entry name" value="DppA_N"/>
</dbReference>
<dbReference type="Proteomes" id="UP000066042">
    <property type="component" value="Chromosome"/>
</dbReference>
<keyword evidence="1" id="KW-0645">Protease</keyword>
<sequence>MKAFISIDLEGMPFVVSREHLFVKGALYNEARKIATKTTLIAAEALHEKGFDEIIIADSHGPMVNLLVEELPEYVELVRGFPRPLSMVAFAKESDIAMFLGYHAKAGTPYATFDHTYSGAAVDYFEINGVKVSEFLLNSYLLGEWDIPVVLVGGDAKLIEGDVKEFTPWAEGVVFKNALSRYAAKSPSLARLEKEIREAVDRAVEKFKRGETKPLKTEKPVKAKLRFLGSEMADAAELLPTVKRLDGKTVEFEAKNVEETYKLFELLVFAAAGVRAIVQR</sequence>
<dbReference type="SUPFAM" id="SSF63992">
    <property type="entry name" value="Dipeptide transport protein"/>
    <property type="match status" value="1"/>
</dbReference>
<proteinExistence type="predicted"/>
<gene>
    <name evidence="1" type="ORF">TBCH5v1_1218</name>
</gene>
<dbReference type="InterPro" id="IPR007035">
    <property type="entry name" value="Peptidase_M55"/>
</dbReference>
<dbReference type="AlphaFoldDB" id="A0A0S1XBH1"/>
<evidence type="ECO:0000313" key="1">
    <source>
        <dbReference type="EMBL" id="ALM75142.1"/>
    </source>
</evidence>
<dbReference type="Pfam" id="PF04951">
    <property type="entry name" value="Peptidase_M55"/>
    <property type="match status" value="1"/>
</dbReference>
<dbReference type="CDD" id="cd08769">
    <property type="entry name" value="DAP_dppA_2"/>
    <property type="match status" value="1"/>
</dbReference>
<dbReference type="GO" id="GO:0004177">
    <property type="term" value="F:aminopeptidase activity"/>
    <property type="evidence" value="ECO:0007669"/>
    <property type="project" value="UniProtKB-KW"/>
</dbReference>
<dbReference type="GeneID" id="26136469"/>
<dbReference type="STRING" id="55802.TBCH5v1_1218"/>
<reference evidence="1 2" key="1">
    <citation type="journal article" date="2016" name="Genome Announc.">
        <title>Complete genome sequence of the hyperthermophilic and piezophilic archaeon Thermococcus barophilus Ch5, capable of growth at the expense of hydrogenogenesis from carbon monoxide and formate.</title>
        <authorList>
            <person name="Oger P."/>
            <person name="Sokolova T.G."/>
            <person name="Kozhevnikova D.A."/>
            <person name="Taranov E.A."/>
            <person name="Vannier P."/>
            <person name="Lee H.S."/>
            <person name="Kwon K.K."/>
            <person name="Kang S.G."/>
            <person name="Lee J.H."/>
            <person name="Bonch-Osmolovskaya E.A."/>
            <person name="Lebedinsky A.V."/>
        </authorList>
    </citation>
    <scope>NUCLEOTIDE SEQUENCE [LARGE SCALE GENOMIC DNA]</scope>
    <source>
        <strain evidence="2">Ch5</strain>
    </source>
</reference>
<organism evidence="1 2">
    <name type="scientific">Thermococcus barophilus</name>
    <dbReference type="NCBI Taxonomy" id="55802"/>
    <lineage>
        <taxon>Archaea</taxon>
        <taxon>Methanobacteriati</taxon>
        <taxon>Methanobacteriota</taxon>
        <taxon>Thermococci</taxon>
        <taxon>Thermococcales</taxon>
        <taxon>Thermococcaceae</taxon>
        <taxon>Thermococcus</taxon>
    </lineage>
</organism>